<protein>
    <submittedName>
        <fullName evidence="1">Uncharacterized protein</fullName>
    </submittedName>
</protein>
<dbReference type="KEGG" id="sgj:IAG43_29545"/>
<dbReference type="AlphaFoldDB" id="A0A7H0I1J0"/>
<accession>A0A7H0I1J0</accession>
<keyword evidence="2" id="KW-1185">Reference proteome</keyword>
<reference evidence="1 2" key="1">
    <citation type="submission" date="2020-08" db="EMBL/GenBank/DDBJ databases">
        <title>A novel species.</title>
        <authorList>
            <person name="Gao J."/>
        </authorList>
    </citation>
    <scope>NUCLEOTIDE SEQUENCE [LARGE SCALE GENOMIC DNA]</scope>
    <source>
        <strain evidence="1 2">CRPJ-33</strain>
    </source>
</reference>
<dbReference type="EMBL" id="CP060825">
    <property type="protein sequence ID" value="QNP66656.1"/>
    <property type="molecule type" value="Genomic_DNA"/>
</dbReference>
<organism evidence="1 2">
    <name type="scientific">Streptomyces genisteinicus</name>
    <dbReference type="NCBI Taxonomy" id="2768068"/>
    <lineage>
        <taxon>Bacteria</taxon>
        <taxon>Bacillati</taxon>
        <taxon>Actinomycetota</taxon>
        <taxon>Actinomycetes</taxon>
        <taxon>Kitasatosporales</taxon>
        <taxon>Streptomycetaceae</taxon>
        <taxon>Streptomyces</taxon>
    </lineage>
</organism>
<sequence>MTESNDASLTEVTASGHRSIAAGGDVILAVTGDQNVVNQFLIFGGRESAPSGSAEGRASIPAVIPVLIGHLSWVGDSVSVHPGRRLVKAYVEQALQAIDAPDLVAYGEEQGNGDALLLFTGGLDLCEVGATLLDILDRMMAEDWCSAARMPGYLLPQLRLILHSGFGEYDGSRLSSPYLARTLRAHARTTALQDAYAGDAVGVVALVTSEAYDARIYNRLTGSGQRWLAFSQEVADAPPLRFWSRGALSSTTHQQE</sequence>
<proteinExistence type="predicted"/>
<dbReference type="Proteomes" id="UP000516230">
    <property type="component" value="Chromosome"/>
</dbReference>
<name>A0A7H0I1J0_9ACTN</name>
<evidence type="ECO:0000313" key="2">
    <source>
        <dbReference type="Proteomes" id="UP000516230"/>
    </source>
</evidence>
<evidence type="ECO:0000313" key="1">
    <source>
        <dbReference type="EMBL" id="QNP66656.1"/>
    </source>
</evidence>
<dbReference type="RefSeq" id="WP_187743712.1">
    <property type="nucleotide sequence ID" value="NZ_CP060825.1"/>
</dbReference>
<gene>
    <name evidence="1" type="ORF">IAG43_29545</name>
</gene>